<evidence type="ECO:0000313" key="12">
    <source>
        <dbReference type="Proteomes" id="UP000264006"/>
    </source>
</evidence>
<evidence type="ECO:0000256" key="5">
    <source>
        <dbReference type="ARBA" id="ARBA00023125"/>
    </source>
</evidence>
<dbReference type="PROSITE" id="PS51068">
    <property type="entry name" value="FPG_CAT"/>
    <property type="match status" value="1"/>
</dbReference>
<protein>
    <submittedName>
        <fullName evidence="11">Formamidopyrimidine-DNA glycosylase</fullName>
    </submittedName>
</protein>
<dbReference type="InterPro" id="IPR015886">
    <property type="entry name" value="H2TH_FPG"/>
</dbReference>
<dbReference type="RefSeq" id="WP_114592514.1">
    <property type="nucleotide sequence ID" value="NZ_CP031165.1"/>
</dbReference>
<evidence type="ECO:0000256" key="8">
    <source>
        <dbReference type="ARBA" id="ARBA00023268"/>
    </source>
</evidence>
<dbReference type="SMART" id="SM00898">
    <property type="entry name" value="Fapy_DNA_glyco"/>
    <property type="match status" value="1"/>
</dbReference>
<reference evidence="11 12" key="1">
    <citation type="submission" date="2018-09" db="EMBL/GenBank/DDBJ databases">
        <title>Complete genome sequence of Euzebya sp. DY32-46 isolated from seawater of Pacific Ocean.</title>
        <authorList>
            <person name="Xu L."/>
            <person name="Wu Y.-H."/>
            <person name="Xu X.-W."/>
        </authorList>
    </citation>
    <scope>NUCLEOTIDE SEQUENCE [LARGE SCALE GENOMIC DNA]</scope>
    <source>
        <strain evidence="11 12">DY32-46</strain>
    </source>
</reference>
<keyword evidence="12" id="KW-1185">Reference proteome</keyword>
<dbReference type="PANTHER" id="PTHR22993">
    <property type="entry name" value="FORMAMIDOPYRIMIDINE-DNA GLYCOSYLASE"/>
    <property type="match status" value="1"/>
</dbReference>
<evidence type="ECO:0000256" key="9">
    <source>
        <dbReference type="ARBA" id="ARBA00023295"/>
    </source>
</evidence>
<dbReference type="Proteomes" id="UP000264006">
    <property type="component" value="Chromosome"/>
</dbReference>
<keyword evidence="6" id="KW-0234">DNA repair</keyword>
<dbReference type="GO" id="GO:0016829">
    <property type="term" value="F:lyase activity"/>
    <property type="evidence" value="ECO:0007669"/>
    <property type="project" value="UniProtKB-KW"/>
</dbReference>
<evidence type="ECO:0000313" key="11">
    <source>
        <dbReference type="EMBL" id="AXV08126.1"/>
    </source>
</evidence>
<dbReference type="InterPro" id="IPR010979">
    <property type="entry name" value="Ribosomal_uS13-like_H2TH"/>
</dbReference>
<organism evidence="11 12">
    <name type="scientific">Euzebya pacifica</name>
    <dbReference type="NCBI Taxonomy" id="1608957"/>
    <lineage>
        <taxon>Bacteria</taxon>
        <taxon>Bacillati</taxon>
        <taxon>Actinomycetota</taxon>
        <taxon>Nitriliruptoria</taxon>
        <taxon>Euzebyales</taxon>
    </lineage>
</organism>
<comment type="catalytic activity">
    <reaction evidence="1">
        <text>Hydrolysis of DNA containing ring-opened 7-methylguanine residues, releasing 2,6-diamino-4-hydroxy-5-(N-methyl)formamidopyrimidine.</text>
        <dbReference type="EC" id="3.2.2.23"/>
    </reaction>
</comment>
<dbReference type="KEGG" id="euz:DVS28_a3451"/>
<gene>
    <name evidence="11" type="ORF">DVS28_a3451</name>
</gene>
<accession>A0A346Y0X9</accession>
<dbReference type="InterPro" id="IPR012319">
    <property type="entry name" value="FPG_cat"/>
</dbReference>
<dbReference type="InterPro" id="IPR035937">
    <property type="entry name" value="FPG_N"/>
</dbReference>
<sequence>MTQLPEVEVIKRELEKELVGKKIKDVWLSPAELVKRHGTIKDFSASLVDNKIVSVDRKGMCLLFELDNDTTLVAIPGSRARMTKETAKEARGDATRMVLQWTTGGSVHYHDLEADGELFVVDTDKVDELDDLAKLGMDPLAEPIPWPVFSSALTDRKDLLKAVMVDDSFVVGLGNIYSDEILFEAGLAPARNSATLSSQEVRRLHRAILEVIYEAIKQGGTDKAPSETDKGFLPYDEVGHLKIYAREGQADARSRAIIEYGKIKKGLYAYHSPRTQT</sequence>
<keyword evidence="5" id="KW-0238">DNA-binding</keyword>
<evidence type="ECO:0000256" key="2">
    <source>
        <dbReference type="ARBA" id="ARBA00009409"/>
    </source>
</evidence>
<name>A0A346Y0X9_9ACTN</name>
<evidence type="ECO:0000256" key="6">
    <source>
        <dbReference type="ARBA" id="ARBA00023204"/>
    </source>
</evidence>
<dbReference type="OrthoDB" id="9800855at2"/>
<keyword evidence="4" id="KW-0378">Hydrolase</keyword>
<dbReference type="AlphaFoldDB" id="A0A346Y0X9"/>
<dbReference type="GO" id="GO:0006284">
    <property type="term" value="P:base-excision repair"/>
    <property type="evidence" value="ECO:0007669"/>
    <property type="project" value="InterPro"/>
</dbReference>
<dbReference type="GO" id="GO:0003906">
    <property type="term" value="F:DNA-(apurinic or apyrimidinic site) endonuclease activity"/>
    <property type="evidence" value="ECO:0007669"/>
    <property type="project" value="InterPro"/>
</dbReference>
<dbReference type="GO" id="GO:0034039">
    <property type="term" value="F:8-oxo-7,8-dihydroguanine DNA N-glycosylase activity"/>
    <property type="evidence" value="ECO:0007669"/>
    <property type="project" value="TreeGrafter"/>
</dbReference>
<keyword evidence="7" id="KW-0456">Lyase</keyword>
<evidence type="ECO:0000256" key="4">
    <source>
        <dbReference type="ARBA" id="ARBA00022801"/>
    </source>
</evidence>
<evidence type="ECO:0000259" key="10">
    <source>
        <dbReference type="PROSITE" id="PS51068"/>
    </source>
</evidence>
<evidence type="ECO:0000256" key="1">
    <source>
        <dbReference type="ARBA" id="ARBA00001668"/>
    </source>
</evidence>
<feature type="domain" description="Formamidopyrimidine-DNA glycosylase catalytic" evidence="10">
    <location>
        <begin position="2"/>
        <end position="116"/>
    </location>
</feature>
<dbReference type="Pfam" id="PF01149">
    <property type="entry name" value="Fapy_DNA_glyco"/>
    <property type="match status" value="1"/>
</dbReference>
<dbReference type="SUPFAM" id="SSF46946">
    <property type="entry name" value="S13-like H2TH domain"/>
    <property type="match status" value="1"/>
</dbReference>
<keyword evidence="3" id="KW-0227">DNA damage</keyword>
<dbReference type="GO" id="GO:0008270">
    <property type="term" value="F:zinc ion binding"/>
    <property type="evidence" value="ECO:0007669"/>
    <property type="project" value="InterPro"/>
</dbReference>
<keyword evidence="9" id="KW-0326">Glycosidase</keyword>
<dbReference type="Gene3D" id="1.10.8.50">
    <property type="match status" value="1"/>
</dbReference>
<evidence type="ECO:0000256" key="3">
    <source>
        <dbReference type="ARBA" id="ARBA00022763"/>
    </source>
</evidence>
<dbReference type="GO" id="GO:0003684">
    <property type="term" value="F:damaged DNA binding"/>
    <property type="evidence" value="ECO:0007669"/>
    <property type="project" value="InterPro"/>
</dbReference>
<evidence type="ECO:0000256" key="7">
    <source>
        <dbReference type="ARBA" id="ARBA00023239"/>
    </source>
</evidence>
<dbReference type="PANTHER" id="PTHR22993:SF9">
    <property type="entry name" value="FORMAMIDOPYRIMIDINE-DNA GLYCOSYLASE"/>
    <property type="match status" value="1"/>
</dbReference>
<keyword evidence="8" id="KW-0511">Multifunctional enzyme</keyword>
<dbReference type="SUPFAM" id="SSF81624">
    <property type="entry name" value="N-terminal domain of MutM-like DNA repair proteins"/>
    <property type="match status" value="1"/>
</dbReference>
<comment type="similarity">
    <text evidence="2">Belongs to the FPG family.</text>
</comment>
<dbReference type="Pfam" id="PF06831">
    <property type="entry name" value="H2TH"/>
    <property type="match status" value="1"/>
</dbReference>
<dbReference type="EMBL" id="CP031165">
    <property type="protein sequence ID" value="AXV08126.1"/>
    <property type="molecule type" value="Genomic_DNA"/>
</dbReference>
<proteinExistence type="inferred from homology"/>
<dbReference type="SMART" id="SM01232">
    <property type="entry name" value="H2TH"/>
    <property type="match status" value="1"/>
</dbReference>
<dbReference type="Gene3D" id="3.20.190.10">
    <property type="entry name" value="MutM-like, N-terminal"/>
    <property type="match status" value="1"/>
</dbReference>